<dbReference type="AlphaFoldDB" id="A0AA40B2I3"/>
<keyword evidence="4" id="KW-1185">Reference proteome</keyword>
<dbReference type="Pfam" id="PF09362">
    <property type="entry name" value="DUF1996"/>
    <property type="match status" value="1"/>
</dbReference>
<dbReference type="Proteomes" id="UP001172159">
    <property type="component" value="Unassembled WGS sequence"/>
</dbReference>
<evidence type="ECO:0000313" key="4">
    <source>
        <dbReference type="Proteomes" id="UP001172159"/>
    </source>
</evidence>
<organism evidence="3 4">
    <name type="scientific">Apiosordaria backusii</name>
    <dbReference type="NCBI Taxonomy" id="314023"/>
    <lineage>
        <taxon>Eukaryota</taxon>
        <taxon>Fungi</taxon>
        <taxon>Dikarya</taxon>
        <taxon>Ascomycota</taxon>
        <taxon>Pezizomycotina</taxon>
        <taxon>Sordariomycetes</taxon>
        <taxon>Sordariomycetidae</taxon>
        <taxon>Sordariales</taxon>
        <taxon>Lasiosphaeriaceae</taxon>
        <taxon>Apiosordaria</taxon>
    </lineage>
</organism>
<dbReference type="PANTHER" id="PTHR43662:SF6">
    <property type="entry name" value="DUF1996 DOMAIN-CONTAINING PROTEIN"/>
    <property type="match status" value="1"/>
</dbReference>
<protein>
    <recommendedName>
        <fullName evidence="2">DUF1996 domain-containing protein</fullName>
    </recommendedName>
</protein>
<reference evidence="3" key="1">
    <citation type="submission" date="2023-06" db="EMBL/GenBank/DDBJ databases">
        <title>Genome-scale phylogeny and comparative genomics of the fungal order Sordariales.</title>
        <authorList>
            <consortium name="Lawrence Berkeley National Laboratory"/>
            <person name="Hensen N."/>
            <person name="Bonometti L."/>
            <person name="Westerberg I."/>
            <person name="Brannstrom I.O."/>
            <person name="Guillou S."/>
            <person name="Cros-Aarteil S."/>
            <person name="Calhoun S."/>
            <person name="Haridas S."/>
            <person name="Kuo A."/>
            <person name="Mondo S."/>
            <person name="Pangilinan J."/>
            <person name="Riley R."/>
            <person name="Labutti K."/>
            <person name="Andreopoulos B."/>
            <person name="Lipzen A."/>
            <person name="Chen C."/>
            <person name="Yanf M."/>
            <person name="Daum C."/>
            <person name="Ng V."/>
            <person name="Clum A."/>
            <person name="Steindorff A."/>
            <person name="Ohm R."/>
            <person name="Martin F."/>
            <person name="Silar P."/>
            <person name="Natvig D."/>
            <person name="Lalanne C."/>
            <person name="Gautier V."/>
            <person name="Ament-Velasquez S.L."/>
            <person name="Kruys A."/>
            <person name="Hutchinson M.I."/>
            <person name="Powell A.J."/>
            <person name="Barry K."/>
            <person name="Miller A.N."/>
            <person name="Grigoriev I.V."/>
            <person name="Debuchy R."/>
            <person name="Gladieux P."/>
            <person name="Thoren M.H."/>
            <person name="Johannesson H."/>
        </authorList>
    </citation>
    <scope>NUCLEOTIDE SEQUENCE</scope>
    <source>
        <strain evidence="3">CBS 540.89</strain>
    </source>
</reference>
<feature type="chain" id="PRO_5041367063" description="DUF1996 domain-containing protein" evidence="1">
    <location>
        <begin position="17"/>
        <end position="373"/>
    </location>
</feature>
<gene>
    <name evidence="3" type="ORF">B0T21DRAFT_385725</name>
</gene>
<accession>A0AA40B2I3</accession>
<dbReference type="PANTHER" id="PTHR43662">
    <property type="match status" value="1"/>
</dbReference>
<dbReference type="EMBL" id="JAUKTV010000010">
    <property type="protein sequence ID" value="KAK0726492.1"/>
    <property type="molecule type" value="Genomic_DNA"/>
</dbReference>
<evidence type="ECO:0000256" key="1">
    <source>
        <dbReference type="SAM" id="SignalP"/>
    </source>
</evidence>
<evidence type="ECO:0000259" key="2">
    <source>
        <dbReference type="Pfam" id="PF09362"/>
    </source>
</evidence>
<name>A0AA40B2I3_9PEZI</name>
<keyword evidence="1" id="KW-0732">Signal</keyword>
<sequence length="373" mass="41099">MRLLLPHLLLPALGIAAPSPVPQNPLGPDVKSTMLRFGCSQLVIDRIDPLVNPGAIPSPHLHQIAGGNAFNASMPHDTDISTLADCTTCSFSEDLSNYWTANLYFRARNGSYKRVPQIPVHSFGNLFNDDFTHASNAGFVVYYVSEKPGDVTAFRPGFRMFTGDANSREKRGEGFKNQTCFRCYTGPDFEGDIMAPCADPVLDYEGLPDRPCYGIRSNVLYPTCWDGKNLDSPDHKSHVAYPITGPHTFTALGTGGKCPESHPVRIPQLMLEIVWDTSGFNDPNEWPEDGSQPFVLSTGDTTGYGQHGDYVFGWKGDSLQRAMDRSCFGALCHELKSQSVEEAAKCRVPVRAEEEVDGWLDSLPGMPEVYQKK</sequence>
<feature type="domain" description="DUF1996" evidence="2">
    <location>
        <begin position="48"/>
        <end position="314"/>
    </location>
</feature>
<comment type="caution">
    <text evidence="3">The sequence shown here is derived from an EMBL/GenBank/DDBJ whole genome shotgun (WGS) entry which is preliminary data.</text>
</comment>
<proteinExistence type="predicted"/>
<dbReference type="InterPro" id="IPR018535">
    <property type="entry name" value="DUF1996"/>
</dbReference>
<evidence type="ECO:0000313" key="3">
    <source>
        <dbReference type="EMBL" id="KAK0726492.1"/>
    </source>
</evidence>
<feature type="signal peptide" evidence="1">
    <location>
        <begin position="1"/>
        <end position="16"/>
    </location>
</feature>